<dbReference type="InterPro" id="IPR036390">
    <property type="entry name" value="WH_DNA-bd_sf"/>
</dbReference>
<sequence length="816" mass="91101">MDIKPTKSRSRSNTAASVKGRKRPLSRASTTSIHSAVTQTHVDHQNDTSQEYQKQWYDPNALAQQRFGDISHQMTPEDMVMQSATQLQNPRGYELDPALAGSHGLVYSHDQRYKPEMGRHPVPVDNFAMGYNEGDSQLAEGRSDEQDEVDSLAGVPAKKASKSSAANELEMRQLFHTNKHRSLPEIAKELHANERGPQSERQRQIFAMLWINLVCEKGKNSVPRGKVYTNYVNRCTEERVTVLNPASFGKLVRVLFPGLKTRRLGVRGESKYHYVNFSLRDEPSAVASEPPPPVQSTQSYNDHPAFVQSFSQSMPSQAQFQVDRATFPSPVVTQAPEARISSSDGFIRPHSLYNHPDISAVDQLNTTNGKIHQRLQFAPLQQSSSQDQSALNLPKIDHYIPAGTDPDAATALTALYLSHCTSLVECMRFCREKMFFHLFTSFHGTLTMPVQKLFANPCIAPWIEECDFVMYQKMMRVVAPLTLQVVPKQVLDTLRNISERLVPHIQSSFQGQPGHVVDAKVAPATLFAGLLDRELRVNLTAHAAANMLSNPANRDQMYADWITMVRIRKVAECVPTRGMDDVVDLFLTELRDLLDPVGVSWEIEGTTAYGEMAQRGGRQQQTSIHTDSSTENVLDRWVNFLSLLPSKFPYASHAEIVWCVQNIGTAVMRDLTIAQGKSFGAWWVTKCWLDEMIAFMAEQGGFMEYTSSPRSQRENSKQGVGSRAASRHESRYSSGSDMFLVSQENKETDRSVSQPMDVTSQAAMNAAAGHDDSGIGMRTPDDDFSMGKYDYGRHEQHAPLQPDGSHGHGLQQLAAA</sequence>
<dbReference type="GO" id="GO:0000981">
    <property type="term" value="F:DNA-binding transcription factor activity, RNA polymerase II-specific"/>
    <property type="evidence" value="ECO:0007669"/>
    <property type="project" value="TreeGrafter"/>
</dbReference>
<evidence type="ECO:0000256" key="1">
    <source>
        <dbReference type="ARBA" id="ARBA00023125"/>
    </source>
</evidence>
<dbReference type="RefSeq" id="XP_008079208.1">
    <property type="nucleotide sequence ID" value="XM_008081017.1"/>
</dbReference>
<feature type="region of interest" description="Disordered" evidence="2">
    <location>
        <begin position="762"/>
        <end position="816"/>
    </location>
</feature>
<dbReference type="SUPFAM" id="SSF46785">
    <property type="entry name" value="Winged helix' DNA-binding domain"/>
    <property type="match status" value="1"/>
</dbReference>
<keyword evidence="1 4" id="KW-0238">DNA-binding</keyword>
<dbReference type="InterPro" id="IPR057321">
    <property type="entry name" value="RFX1-4/6/8-like_BCD"/>
</dbReference>
<accession>S3DPP6</accession>
<evidence type="ECO:0000259" key="3">
    <source>
        <dbReference type="PROSITE" id="PS51526"/>
    </source>
</evidence>
<keyword evidence="5" id="KW-1185">Reference proteome</keyword>
<dbReference type="STRING" id="1116229.S3DPP6"/>
<protein>
    <submittedName>
        <fullName evidence="4">Winged helix DNA-binding protein</fullName>
    </submittedName>
</protein>
<dbReference type="OrthoDB" id="10056949at2759"/>
<dbReference type="eggNOG" id="KOG3712">
    <property type="taxonomic scope" value="Eukaryota"/>
</dbReference>
<dbReference type="PROSITE" id="PS51526">
    <property type="entry name" value="RFX_DBD"/>
    <property type="match status" value="1"/>
</dbReference>
<feature type="domain" description="RFX-type winged-helix" evidence="3">
    <location>
        <begin position="207"/>
        <end position="281"/>
    </location>
</feature>
<feature type="region of interest" description="Disordered" evidence="2">
    <location>
        <begin position="1"/>
        <end position="52"/>
    </location>
</feature>
<organism evidence="4 5">
    <name type="scientific">Glarea lozoyensis (strain ATCC 20868 / MF5171)</name>
    <dbReference type="NCBI Taxonomy" id="1116229"/>
    <lineage>
        <taxon>Eukaryota</taxon>
        <taxon>Fungi</taxon>
        <taxon>Dikarya</taxon>
        <taxon>Ascomycota</taxon>
        <taxon>Pezizomycotina</taxon>
        <taxon>Leotiomycetes</taxon>
        <taxon>Helotiales</taxon>
        <taxon>Helotiaceae</taxon>
        <taxon>Glarea</taxon>
    </lineage>
</organism>
<dbReference type="GeneID" id="19466122"/>
<evidence type="ECO:0000256" key="2">
    <source>
        <dbReference type="SAM" id="MobiDB-lite"/>
    </source>
</evidence>
<feature type="compositionally biased region" description="Polar residues" evidence="2">
    <location>
        <begin position="27"/>
        <end position="40"/>
    </location>
</feature>
<dbReference type="Proteomes" id="UP000016922">
    <property type="component" value="Unassembled WGS sequence"/>
</dbReference>
<evidence type="ECO:0000313" key="4">
    <source>
        <dbReference type="EMBL" id="EPE34056.1"/>
    </source>
</evidence>
<dbReference type="PANTHER" id="PTHR12619">
    <property type="entry name" value="RFX TRANSCRIPTION FACTOR FAMILY"/>
    <property type="match status" value="1"/>
</dbReference>
<dbReference type="InterPro" id="IPR003150">
    <property type="entry name" value="DNA-bd_RFX"/>
</dbReference>
<feature type="compositionally biased region" description="Basic residues" evidence="2">
    <location>
        <begin position="1"/>
        <end position="10"/>
    </location>
</feature>
<dbReference type="Gene3D" id="1.10.10.10">
    <property type="entry name" value="Winged helix-like DNA-binding domain superfamily/Winged helix DNA-binding domain"/>
    <property type="match status" value="1"/>
</dbReference>
<dbReference type="OMA" id="MIWLREN"/>
<proteinExistence type="predicted"/>
<gene>
    <name evidence="4" type="ORF">GLAREA_07069</name>
</gene>
<name>S3DPP6_GLAL2</name>
<dbReference type="EMBL" id="KE145357">
    <property type="protein sequence ID" value="EPE34056.1"/>
    <property type="molecule type" value="Genomic_DNA"/>
</dbReference>
<dbReference type="Pfam" id="PF02257">
    <property type="entry name" value="RFX_DNA_binding"/>
    <property type="match status" value="1"/>
</dbReference>
<dbReference type="InterPro" id="IPR039779">
    <property type="entry name" value="RFX-like"/>
</dbReference>
<dbReference type="PANTHER" id="PTHR12619:SF5">
    <property type="entry name" value="TRANSCRIPTION FACTOR RFX4"/>
    <property type="match status" value="1"/>
</dbReference>
<evidence type="ECO:0000313" key="5">
    <source>
        <dbReference type="Proteomes" id="UP000016922"/>
    </source>
</evidence>
<dbReference type="Pfam" id="PF25340">
    <property type="entry name" value="BCD_RFX"/>
    <property type="match status" value="1"/>
</dbReference>
<feature type="region of interest" description="Disordered" evidence="2">
    <location>
        <begin position="706"/>
        <end position="737"/>
    </location>
</feature>
<dbReference type="KEGG" id="glz:GLAREA_07069"/>
<dbReference type="InterPro" id="IPR036388">
    <property type="entry name" value="WH-like_DNA-bd_sf"/>
</dbReference>
<dbReference type="FunFam" id="1.10.10.10:FF:000119">
    <property type="entry name" value="DNA damage and replication checkpoint protein"/>
    <property type="match status" value="1"/>
</dbReference>
<dbReference type="AlphaFoldDB" id="S3DPP6"/>
<dbReference type="GO" id="GO:0000978">
    <property type="term" value="F:RNA polymerase II cis-regulatory region sequence-specific DNA binding"/>
    <property type="evidence" value="ECO:0007669"/>
    <property type="project" value="TreeGrafter"/>
</dbReference>
<dbReference type="HOGENOM" id="CLU_011526_0_0_1"/>
<reference evidence="4 5" key="1">
    <citation type="journal article" date="2013" name="BMC Genomics">
        <title>Genomics-driven discovery of the pneumocandin biosynthetic gene cluster in the fungus Glarea lozoyensis.</title>
        <authorList>
            <person name="Chen L."/>
            <person name="Yue Q."/>
            <person name="Zhang X."/>
            <person name="Xiang M."/>
            <person name="Wang C."/>
            <person name="Li S."/>
            <person name="Che Y."/>
            <person name="Ortiz-Lopez F.J."/>
            <person name="Bills G.F."/>
            <person name="Liu X."/>
            <person name="An Z."/>
        </authorList>
    </citation>
    <scope>NUCLEOTIDE SEQUENCE [LARGE SCALE GENOMIC DNA]</scope>
    <source>
        <strain evidence="5">ATCC 20868 / MF5171</strain>
    </source>
</reference>